<evidence type="ECO:0000256" key="1">
    <source>
        <dbReference type="ARBA" id="ARBA00022630"/>
    </source>
</evidence>
<dbReference type="RefSeq" id="WP_264065748.1">
    <property type="nucleotide sequence ID" value="NZ_JACKTY010000012.1"/>
</dbReference>
<keyword evidence="1" id="KW-0285">Flavoprotein</keyword>
<protein>
    <submittedName>
        <fullName evidence="5">NAD(P)/FAD-dependent oxidoreductase</fullName>
    </submittedName>
</protein>
<keyword evidence="6" id="KW-1185">Reference proteome</keyword>
<feature type="domain" description="FAD/NAD(P)-binding" evidence="4">
    <location>
        <begin position="6"/>
        <end position="289"/>
    </location>
</feature>
<evidence type="ECO:0000256" key="2">
    <source>
        <dbReference type="ARBA" id="ARBA00023002"/>
    </source>
</evidence>
<dbReference type="EMBL" id="JACKTY010000012">
    <property type="protein sequence ID" value="MCV7224999.1"/>
    <property type="molecule type" value="Genomic_DNA"/>
</dbReference>
<reference evidence="5 6" key="1">
    <citation type="journal article" date="2022" name="BMC Genomics">
        <title>Comparative genome analysis of mycobacteria focusing on tRNA and non-coding RNA.</title>
        <authorList>
            <person name="Behra P.R.K."/>
            <person name="Pettersson B.M.F."/>
            <person name="Ramesh M."/>
            <person name="Das S."/>
            <person name="Dasgupta S."/>
            <person name="Kirsebom L.A."/>
        </authorList>
    </citation>
    <scope>NUCLEOTIDE SEQUENCE [LARGE SCALE GENOMIC DNA]</scope>
    <source>
        <strain evidence="5 6">DSM 44078</strain>
    </source>
</reference>
<comment type="caution">
    <text evidence="5">The sequence shown here is derived from an EMBL/GenBank/DDBJ whole genome shotgun (WGS) entry which is preliminary data.</text>
</comment>
<keyword evidence="2" id="KW-0560">Oxidoreductase</keyword>
<sequence length="320" mass="33018">MDIVWDCVIVGGGAAGLSAGLVLGRARRRTLIVDAGQQSNLSAHGIGGLLGSDGRPPAELYAAGRVELSAYPSVEVRDGEVVSGARAGDEFVLTLDTGEQVRSRRVLLATGMQYRPPVLPGLAELWGGSVFHCPFCHGWEVREQPLAVLAAGQRGVHSALLLRGWSDDIVLLTDGPSGLGEDDVARLAAADVRVDERPVTEVRGAAGQLTSVVFADGTELPRRGMLVGTMLYQRSTLAEQLGAEPAEPGPVAADAVRVDPFARTTAPGVFAAGDVSAQMPQVAAAVAAGALAAAAIMQTLMADDYGLPLPTGGDARVGTR</sequence>
<name>A0ABT3C696_9MYCO</name>
<evidence type="ECO:0000256" key="3">
    <source>
        <dbReference type="ARBA" id="ARBA00048132"/>
    </source>
</evidence>
<dbReference type="Pfam" id="PF07992">
    <property type="entry name" value="Pyr_redox_2"/>
    <property type="match status" value="1"/>
</dbReference>
<dbReference type="Gene3D" id="3.50.50.60">
    <property type="entry name" value="FAD/NAD(P)-binding domain"/>
    <property type="match status" value="2"/>
</dbReference>
<comment type="catalytic activity">
    <reaction evidence="3">
        <text>[thioredoxin]-dithiol + NADP(+) = [thioredoxin]-disulfide + NADPH + H(+)</text>
        <dbReference type="Rhea" id="RHEA:20345"/>
        <dbReference type="Rhea" id="RHEA-COMP:10698"/>
        <dbReference type="Rhea" id="RHEA-COMP:10700"/>
        <dbReference type="ChEBI" id="CHEBI:15378"/>
        <dbReference type="ChEBI" id="CHEBI:29950"/>
        <dbReference type="ChEBI" id="CHEBI:50058"/>
        <dbReference type="ChEBI" id="CHEBI:57783"/>
        <dbReference type="ChEBI" id="CHEBI:58349"/>
        <dbReference type="EC" id="1.8.1.9"/>
    </reaction>
</comment>
<evidence type="ECO:0000313" key="6">
    <source>
        <dbReference type="Proteomes" id="UP001526201"/>
    </source>
</evidence>
<dbReference type="SUPFAM" id="SSF51905">
    <property type="entry name" value="FAD/NAD(P)-binding domain"/>
    <property type="match status" value="1"/>
</dbReference>
<proteinExistence type="predicted"/>
<dbReference type="InterPro" id="IPR036188">
    <property type="entry name" value="FAD/NAD-bd_sf"/>
</dbReference>
<evidence type="ECO:0000259" key="4">
    <source>
        <dbReference type="Pfam" id="PF07992"/>
    </source>
</evidence>
<organism evidence="5 6">
    <name type="scientific">Mycolicibacterium komossense</name>
    <dbReference type="NCBI Taxonomy" id="1779"/>
    <lineage>
        <taxon>Bacteria</taxon>
        <taxon>Bacillati</taxon>
        <taxon>Actinomycetota</taxon>
        <taxon>Actinomycetes</taxon>
        <taxon>Mycobacteriales</taxon>
        <taxon>Mycobacteriaceae</taxon>
        <taxon>Mycolicibacterium</taxon>
    </lineage>
</organism>
<evidence type="ECO:0000313" key="5">
    <source>
        <dbReference type="EMBL" id="MCV7224999.1"/>
    </source>
</evidence>
<accession>A0ABT3C696</accession>
<dbReference type="Proteomes" id="UP001526201">
    <property type="component" value="Unassembled WGS sequence"/>
</dbReference>
<dbReference type="InterPro" id="IPR050097">
    <property type="entry name" value="Ferredoxin-NADP_redctase_2"/>
</dbReference>
<dbReference type="PRINTS" id="PR00368">
    <property type="entry name" value="FADPNR"/>
</dbReference>
<dbReference type="PRINTS" id="PR00469">
    <property type="entry name" value="PNDRDTASEII"/>
</dbReference>
<dbReference type="InterPro" id="IPR023753">
    <property type="entry name" value="FAD/NAD-binding_dom"/>
</dbReference>
<gene>
    <name evidence="5" type="ORF">H7J73_02950</name>
</gene>
<dbReference type="PANTHER" id="PTHR48105">
    <property type="entry name" value="THIOREDOXIN REDUCTASE 1-RELATED-RELATED"/>
    <property type="match status" value="1"/>
</dbReference>